<gene>
    <name evidence="2" type="ORF">GCM10009107_32240</name>
</gene>
<evidence type="ECO:0000313" key="3">
    <source>
        <dbReference type="Proteomes" id="UP001500279"/>
    </source>
</evidence>
<evidence type="ECO:0000256" key="1">
    <source>
        <dbReference type="SAM" id="MobiDB-lite"/>
    </source>
</evidence>
<evidence type="ECO:0000313" key="2">
    <source>
        <dbReference type="EMBL" id="GAA0755094.1"/>
    </source>
</evidence>
<keyword evidence="3" id="KW-1185">Reference proteome</keyword>
<feature type="region of interest" description="Disordered" evidence="1">
    <location>
        <begin position="71"/>
        <end position="100"/>
    </location>
</feature>
<dbReference type="Proteomes" id="UP001500279">
    <property type="component" value="Unassembled WGS sequence"/>
</dbReference>
<proteinExistence type="predicted"/>
<dbReference type="EMBL" id="BAAAEW010000021">
    <property type="protein sequence ID" value="GAA0755094.1"/>
    <property type="molecule type" value="Genomic_DNA"/>
</dbReference>
<evidence type="ECO:0008006" key="4">
    <source>
        <dbReference type="Google" id="ProtNLM"/>
    </source>
</evidence>
<organism evidence="2 3">
    <name type="scientific">Ideonella azotifigens</name>
    <dbReference type="NCBI Taxonomy" id="513160"/>
    <lineage>
        <taxon>Bacteria</taxon>
        <taxon>Pseudomonadati</taxon>
        <taxon>Pseudomonadota</taxon>
        <taxon>Betaproteobacteria</taxon>
        <taxon>Burkholderiales</taxon>
        <taxon>Sphaerotilaceae</taxon>
        <taxon>Ideonella</taxon>
    </lineage>
</organism>
<feature type="compositionally biased region" description="Pro residues" evidence="1">
    <location>
        <begin position="84"/>
        <end position="100"/>
    </location>
</feature>
<reference evidence="2 3" key="1">
    <citation type="journal article" date="2019" name="Int. J. Syst. Evol. Microbiol.">
        <title>The Global Catalogue of Microorganisms (GCM) 10K type strain sequencing project: providing services to taxonomists for standard genome sequencing and annotation.</title>
        <authorList>
            <consortium name="The Broad Institute Genomics Platform"/>
            <consortium name="The Broad Institute Genome Sequencing Center for Infectious Disease"/>
            <person name="Wu L."/>
            <person name="Ma J."/>
        </authorList>
    </citation>
    <scope>NUCLEOTIDE SEQUENCE [LARGE SCALE GENOMIC DNA]</scope>
    <source>
        <strain evidence="2 3">JCM 15503</strain>
    </source>
</reference>
<sequence length="177" mass="18763">MNPDAIPCKTELARELLRQRNALPRSQRLFLIMIDGRQPLRHFAQAAAQLGIGASALNNLVSDGLLQWGANQPAPGQKAAAPLPAEPEPPTASPQRAPAPMPSLAAAKMYAMDLAALMLPGQDGAIRQASRAVIGPGELRIWLGETARLIAEQAGPQRAALFLEKVGAMLPDDARLS</sequence>
<name>A0ABN1K587_9BURK</name>
<accession>A0ABN1K587</accession>
<protein>
    <recommendedName>
        <fullName evidence="4">MarR family transcriptional regulator</fullName>
    </recommendedName>
</protein>
<comment type="caution">
    <text evidence="2">The sequence shown here is derived from an EMBL/GenBank/DDBJ whole genome shotgun (WGS) entry which is preliminary data.</text>
</comment>
<dbReference type="RefSeq" id="WP_141288084.1">
    <property type="nucleotide sequence ID" value="NZ_BAAAEW010000021.1"/>
</dbReference>